<dbReference type="GO" id="GO:0003910">
    <property type="term" value="F:DNA ligase (ATP) activity"/>
    <property type="evidence" value="ECO:0007669"/>
    <property type="project" value="UniProtKB-EC"/>
</dbReference>
<evidence type="ECO:0000259" key="5">
    <source>
        <dbReference type="PROSITE" id="PS50160"/>
    </source>
</evidence>
<dbReference type="Gene3D" id="2.40.50.140">
    <property type="entry name" value="Nucleic acid-binding proteins"/>
    <property type="match status" value="1"/>
</dbReference>
<dbReference type="Gene3D" id="3.30.470.30">
    <property type="entry name" value="DNA ligase/mRNA capping enzyme"/>
    <property type="match status" value="1"/>
</dbReference>
<dbReference type="SUPFAM" id="SSF56091">
    <property type="entry name" value="DNA ligase/mRNA capping enzyme, catalytic domain"/>
    <property type="match status" value="1"/>
</dbReference>
<evidence type="ECO:0000256" key="4">
    <source>
        <dbReference type="ARBA" id="ARBA00034003"/>
    </source>
</evidence>
<evidence type="ECO:0000313" key="6">
    <source>
        <dbReference type="EMBL" id="MBF6300117.1"/>
    </source>
</evidence>
<dbReference type="InterPro" id="IPR050191">
    <property type="entry name" value="ATP-dep_DNA_ligase"/>
</dbReference>
<comment type="catalytic activity">
    <reaction evidence="4">
        <text>ATP + (deoxyribonucleotide)n-3'-hydroxyl + 5'-phospho-(deoxyribonucleotide)m = (deoxyribonucleotide)n+m + AMP + diphosphate.</text>
        <dbReference type="EC" id="6.5.1.1"/>
    </reaction>
</comment>
<dbReference type="Proteomes" id="UP000702209">
    <property type="component" value="Unassembled WGS sequence"/>
</dbReference>
<sequence length="371" mass="40869">MPPVRPMLAKSASAVPREPGLSYEPKWDGFRCIVFRDGAEVELGSRNDRPLTRYFPEVAELLRQALPDRCVVDGEIVVVTDHGLDFDTLQNRLHPAASRVAKLAAETPASFVAFDLLALGDKDLTGQPFTERRRLLETILDTALARVHLTPITHDPDVAEDWFTRFEGAGFDGVMVKSDDLAYLQDKRVMLKVKHERTADCVVAGFRWHKDGAGVGSLLLGLFDDEGRLHHVGVASSFTAARRRELVEELAPLRENALAEHPWRDWADAAAQAAAEGKMPGGVSRWTGGKDLSWEALRPELVAEVRYEHVQSGRLRHGGRLVRFRTDRTPESCTYAQLDEVAPAELSALFGDGAAARHSLVPEASAGEVQG</sequence>
<comment type="caution">
    <text evidence="6">The sequence shown here is derived from an EMBL/GenBank/DDBJ whole genome shotgun (WGS) entry which is preliminary data.</text>
</comment>
<feature type="domain" description="ATP-dependent DNA ligase family profile" evidence="5">
    <location>
        <begin position="102"/>
        <end position="228"/>
    </location>
</feature>
<dbReference type="PANTHER" id="PTHR45674:SF4">
    <property type="entry name" value="DNA LIGASE 1"/>
    <property type="match status" value="1"/>
</dbReference>
<dbReference type="Pfam" id="PF01068">
    <property type="entry name" value="DNA_ligase_A_M"/>
    <property type="match status" value="1"/>
</dbReference>
<dbReference type="InterPro" id="IPR044119">
    <property type="entry name" value="Adenylation_LigC-like"/>
</dbReference>
<evidence type="ECO:0000256" key="2">
    <source>
        <dbReference type="ARBA" id="ARBA00012727"/>
    </source>
</evidence>
<protein>
    <recommendedName>
        <fullName evidence="2">DNA ligase (ATP)</fullName>
        <ecNumber evidence="2">6.5.1.1</ecNumber>
    </recommendedName>
</protein>
<gene>
    <name evidence="6" type="ORF">IU459_21595</name>
</gene>
<keyword evidence="3 6" id="KW-0436">Ligase</keyword>
<dbReference type="InterPro" id="IPR012310">
    <property type="entry name" value="DNA_ligase_ATP-dep_cent"/>
</dbReference>
<comment type="similarity">
    <text evidence="1">Belongs to the ATP-dependent DNA ligase family.</text>
</comment>
<dbReference type="InterPro" id="IPR044117">
    <property type="entry name" value="OBF_LigC-like"/>
</dbReference>
<dbReference type="SUPFAM" id="SSF50249">
    <property type="entry name" value="Nucleic acid-binding proteins"/>
    <property type="match status" value="1"/>
</dbReference>
<organism evidence="6 7">
    <name type="scientific">Nocardia amamiensis</name>
    <dbReference type="NCBI Taxonomy" id="404578"/>
    <lineage>
        <taxon>Bacteria</taxon>
        <taxon>Bacillati</taxon>
        <taxon>Actinomycetota</taxon>
        <taxon>Actinomycetes</taxon>
        <taxon>Mycobacteriales</taxon>
        <taxon>Nocardiaceae</taxon>
        <taxon>Nocardia</taxon>
    </lineage>
</organism>
<name>A0ABS0CU16_9NOCA</name>
<evidence type="ECO:0000313" key="7">
    <source>
        <dbReference type="Proteomes" id="UP000702209"/>
    </source>
</evidence>
<dbReference type="NCBIfam" id="NF006078">
    <property type="entry name" value="PRK08224.1"/>
    <property type="match status" value="1"/>
</dbReference>
<dbReference type="EMBL" id="JADLQX010000016">
    <property type="protein sequence ID" value="MBF6300117.1"/>
    <property type="molecule type" value="Genomic_DNA"/>
</dbReference>
<proteinExistence type="inferred from homology"/>
<evidence type="ECO:0000256" key="1">
    <source>
        <dbReference type="ARBA" id="ARBA00007572"/>
    </source>
</evidence>
<dbReference type="InterPro" id="IPR012340">
    <property type="entry name" value="NA-bd_OB-fold"/>
</dbReference>
<keyword evidence="7" id="KW-1185">Reference proteome</keyword>
<dbReference type="CDD" id="cd07970">
    <property type="entry name" value="OBF_DNA_ligase_LigC"/>
    <property type="match status" value="1"/>
</dbReference>
<accession>A0ABS0CU16</accession>
<evidence type="ECO:0000256" key="3">
    <source>
        <dbReference type="ARBA" id="ARBA00022598"/>
    </source>
</evidence>
<dbReference type="InterPro" id="IPR012309">
    <property type="entry name" value="DNA_ligase_ATP-dep_C"/>
</dbReference>
<dbReference type="CDD" id="cd07905">
    <property type="entry name" value="Adenylation_DNA_ligase_LigC"/>
    <property type="match status" value="1"/>
</dbReference>
<dbReference type="PROSITE" id="PS50160">
    <property type="entry name" value="DNA_LIGASE_A3"/>
    <property type="match status" value="1"/>
</dbReference>
<dbReference type="PANTHER" id="PTHR45674">
    <property type="entry name" value="DNA LIGASE 1/3 FAMILY MEMBER"/>
    <property type="match status" value="1"/>
</dbReference>
<dbReference type="EC" id="6.5.1.1" evidence="2"/>
<dbReference type="Pfam" id="PF04679">
    <property type="entry name" value="DNA_ligase_A_C"/>
    <property type="match status" value="1"/>
</dbReference>
<reference evidence="6 7" key="1">
    <citation type="submission" date="2020-10" db="EMBL/GenBank/DDBJ databases">
        <title>Identification of Nocardia species via Next-generation sequencing and recognition of intraspecies genetic diversity.</title>
        <authorList>
            <person name="Li P."/>
            <person name="Li P."/>
            <person name="Lu B."/>
        </authorList>
    </citation>
    <scope>NUCLEOTIDE SEQUENCE [LARGE SCALE GENOMIC DNA]</scope>
    <source>
        <strain evidence="6 7">BJ06-0157</strain>
    </source>
</reference>